<dbReference type="OrthoDB" id="6882680at2"/>
<dbReference type="EMBL" id="AP012204">
    <property type="protein sequence ID" value="BAK36847.1"/>
    <property type="molecule type" value="Genomic_DNA"/>
</dbReference>
<evidence type="ECO:0000313" key="7">
    <source>
        <dbReference type="Proteomes" id="UP000007947"/>
    </source>
</evidence>
<accession>F5XQ16</accession>
<keyword evidence="2 4" id="KW-0560">Oxidoreductase</keyword>
<dbReference type="InterPro" id="IPR016162">
    <property type="entry name" value="Ald_DH_N"/>
</dbReference>
<dbReference type="FunFam" id="3.40.605.10:FF:000026">
    <property type="entry name" value="Aldehyde dehydrogenase, putative"/>
    <property type="match status" value="1"/>
</dbReference>
<dbReference type="InterPro" id="IPR029510">
    <property type="entry name" value="Ald_DH_CS_GLU"/>
</dbReference>
<keyword evidence="7" id="KW-1185">Reference proteome</keyword>
<feature type="active site" evidence="3">
    <location>
        <position position="261"/>
    </location>
</feature>
<dbReference type="PANTHER" id="PTHR42804">
    <property type="entry name" value="ALDEHYDE DEHYDROGENASE"/>
    <property type="match status" value="1"/>
</dbReference>
<evidence type="ECO:0000256" key="2">
    <source>
        <dbReference type="ARBA" id="ARBA00023002"/>
    </source>
</evidence>
<dbReference type="HOGENOM" id="CLU_005391_6_0_11"/>
<dbReference type="eggNOG" id="COG1012">
    <property type="taxonomic scope" value="Bacteria"/>
</dbReference>
<protein>
    <submittedName>
        <fullName evidence="6">Aldehyde dehydrogenase</fullName>
        <ecNumber evidence="6">1.2.1.-</ecNumber>
    </submittedName>
</protein>
<dbReference type="InterPro" id="IPR015590">
    <property type="entry name" value="Aldehyde_DH_dom"/>
</dbReference>
<dbReference type="EC" id="1.2.1.-" evidence="6"/>
<evidence type="ECO:0000313" key="6">
    <source>
        <dbReference type="EMBL" id="BAK36847.1"/>
    </source>
</evidence>
<feature type="domain" description="Aldehyde dehydrogenase" evidence="5">
    <location>
        <begin position="18"/>
        <end position="337"/>
    </location>
</feature>
<dbReference type="Gene3D" id="3.40.309.10">
    <property type="entry name" value="Aldehyde Dehydrogenase, Chain A, domain 2"/>
    <property type="match status" value="2"/>
</dbReference>
<dbReference type="GO" id="GO:0016620">
    <property type="term" value="F:oxidoreductase activity, acting on the aldehyde or oxo group of donors, NAD or NADP as acceptor"/>
    <property type="evidence" value="ECO:0007669"/>
    <property type="project" value="InterPro"/>
</dbReference>
<evidence type="ECO:0000256" key="1">
    <source>
        <dbReference type="ARBA" id="ARBA00009986"/>
    </source>
</evidence>
<dbReference type="KEGG" id="mph:MLP_38330"/>
<dbReference type="Gene3D" id="3.40.605.10">
    <property type="entry name" value="Aldehyde Dehydrogenase, Chain A, domain 1"/>
    <property type="match status" value="2"/>
</dbReference>
<dbReference type="Proteomes" id="UP000007947">
    <property type="component" value="Chromosome"/>
</dbReference>
<sequence>MSHLNAEHRLYIDGALVDAQDGQTYDVVNPTTEEIAGVVAAASVADGDRALAAARRCFEESDWSTNRARRMRALTQFRDGLKAVADDWRRQIVAESGCPVAFTYGPLLDSSVADIDYSLELLATYEFEREIEDLGSPMGGPARRVVRKEAAGVVVAITPWNAPVQTNLQKIIPALAAGCTVVLKAAHDTPWSATMLGRVASQCPDFPPGAFNVLTSTATGSLGAMLTADPRVDVISFTGSTATGRRVMESASKTIKRTLLELGGKSAMIVLDDADFSQALLGAANVCANAGQGCVLNTRLLVPRSRYDEAVAILEAVYRNVPYGDPNDANNIMGPMNVNGAFFFSANAPFGGYKQSGIGRENGVEGFEEYLETKTLAVPMDFPATSALAQPA</sequence>
<dbReference type="STRING" id="1032480.MLP_38330"/>
<dbReference type="SUPFAM" id="SSF53720">
    <property type="entry name" value="ALDH-like"/>
    <property type="match status" value="1"/>
</dbReference>
<dbReference type="AlphaFoldDB" id="F5XQ16"/>
<dbReference type="Pfam" id="PF00171">
    <property type="entry name" value="Aldedh"/>
    <property type="match status" value="1"/>
</dbReference>
<evidence type="ECO:0000259" key="5">
    <source>
        <dbReference type="Pfam" id="PF00171"/>
    </source>
</evidence>
<organism evidence="6 7">
    <name type="scientific">Microlunatus phosphovorus (strain ATCC 700054 / DSM 10555 / JCM 9379 / NBRC 101784 / NCIMB 13414 / VKM Ac-1990 / NM-1)</name>
    <dbReference type="NCBI Taxonomy" id="1032480"/>
    <lineage>
        <taxon>Bacteria</taxon>
        <taxon>Bacillati</taxon>
        <taxon>Actinomycetota</taxon>
        <taxon>Actinomycetes</taxon>
        <taxon>Propionibacteriales</taxon>
        <taxon>Propionibacteriaceae</taxon>
        <taxon>Microlunatus</taxon>
    </lineage>
</organism>
<evidence type="ECO:0000256" key="3">
    <source>
        <dbReference type="PROSITE-ProRule" id="PRU10007"/>
    </source>
</evidence>
<reference evidence="6 7" key="1">
    <citation type="submission" date="2011-05" db="EMBL/GenBank/DDBJ databases">
        <title>Whole genome sequence of Microlunatus phosphovorus NM-1.</title>
        <authorList>
            <person name="Hosoyama A."/>
            <person name="Sasaki K."/>
            <person name="Harada T."/>
            <person name="Igarashi R."/>
            <person name="Kawakoshi A."/>
            <person name="Sasagawa M."/>
            <person name="Fukada J."/>
            <person name="Nakamura S."/>
            <person name="Katano Y."/>
            <person name="Hanada S."/>
            <person name="Kamagata Y."/>
            <person name="Nakamura N."/>
            <person name="Yamazaki S."/>
            <person name="Fujita N."/>
        </authorList>
    </citation>
    <scope>NUCLEOTIDE SEQUENCE [LARGE SCALE GENOMIC DNA]</scope>
    <source>
        <strain evidence="7">ATCC 700054 / DSM 10555 / JCM 9379 / NBRC 101784 / NCIMB 13414 / VKM Ac-1990 / NM-1</strain>
    </source>
</reference>
<comment type="similarity">
    <text evidence="1 4">Belongs to the aldehyde dehydrogenase family.</text>
</comment>
<gene>
    <name evidence="6" type="ordered locus">MLP_38330</name>
</gene>
<dbReference type="PANTHER" id="PTHR42804:SF1">
    <property type="entry name" value="ALDEHYDE DEHYDROGENASE-RELATED"/>
    <property type="match status" value="1"/>
</dbReference>
<evidence type="ECO:0000256" key="4">
    <source>
        <dbReference type="RuleBase" id="RU003345"/>
    </source>
</evidence>
<proteinExistence type="inferred from homology"/>
<dbReference type="InterPro" id="IPR016163">
    <property type="entry name" value="Ald_DH_C"/>
</dbReference>
<dbReference type="PROSITE" id="PS00687">
    <property type="entry name" value="ALDEHYDE_DEHYDR_GLU"/>
    <property type="match status" value="1"/>
</dbReference>
<name>F5XQ16_MICPN</name>
<dbReference type="InterPro" id="IPR016161">
    <property type="entry name" value="Ald_DH/histidinol_DH"/>
</dbReference>
<dbReference type="RefSeq" id="WP_013864689.1">
    <property type="nucleotide sequence ID" value="NC_015635.1"/>
</dbReference>